<dbReference type="GO" id="GO:0042811">
    <property type="term" value="P:pheromone biosynthetic process"/>
    <property type="evidence" value="ECO:0007669"/>
    <property type="project" value="UniProtKB-ARBA"/>
</dbReference>
<dbReference type="GO" id="GO:0004161">
    <property type="term" value="F:dimethylallyltranstransferase activity"/>
    <property type="evidence" value="ECO:0007669"/>
    <property type="project" value="TreeGrafter"/>
</dbReference>
<dbReference type="EMBL" id="KT959258">
    <property type="protein sequence ID" value="ALL35421.1"/>
    <property type="molecule type" value="mRNA"/>
</dbReference>
<evidence type="ECO:0000256" key="2">
    <source>
        <dbReference type="ARBA" id="ARBA00022679"/>
    </source>
</evidence>
<dbReference type="GO" id="GO:0005737">
    <property type="term" value="C:cytoplasm"/>
    <property type="evidence" value="ECO:0007669"/>
    <property type="project" value="TreeGrafter"/>
</dbReference>
<evidence type="ECO:0000256" key="6">
    <source>
        <dbReference type="RuleBase" id="RU004466"/>
    </source>
</evidence>
<comment type="pathway">
    <text evidence="5">Pheromone biosynthesis.</text>
</comment>
<proteinExistence type="evidence at transcript level"/>
<dbReference type="SUPFAM" id="SSF48576">
    <property type="entry name" value="Terpenoid synthases"/>
    <property type="match status" value="1"/>
</dbReference>
<dbReference type="GO" id="GO:0004337">
    <property type="term" value="F:(2E,6E)-farnesyl diphosphate synthase activity"/>
    <property type="evidence" value="ECO:0007669"/>
    <property type="project" value="TreeGrafter"/>
</dbReference>
<dbReference type="Pfam" id="PF00348">
    <property type="entry name" value="polyprenyl_synt"/>
    <property type="match status" value="1"/>
</dbReference>
<gene>
    <name evidence="7" type="primary">tps4</name>
</gene>
<comment type="cofactor">
    <cofactor evidence="1">
        <name>Mg(2+)</name>
        <dbReference type="ChEBI" id="CHEBI:18420"/>
    </cofactor>
</comment>
<evidence type="ECO:0000313" key="7">
    <source>
        <dbReference type="EMBL" id="ALL35421.1"/>
    </source>
</evidence>
<evidence type="ECO:0000256" key="5">
    <source>
        <dbReference type="ARBA" id="ARBA00033740"/>
    </source>
</evidence>
<dbReference type="Gene3D" id="1.10.600.10">
    <property type="entry name" value="Farnesyl Diphosphate Synthase"/>
    <property type="match status" value="1"/>
</dbReference>
<keyword evidence="3" id="KW-0479">Metal-binding</keyword>
<protein>
    <submittedName>
        <fullName evidence="7">Terpene synthase</fullName>
    </submittedName>
</protein>
<dbReference type="GO" id="GO:0045337">
    <property type="term" value="P:farnesyl diphosphate biosynthetic process"/>
    <property type="evidence" value="ECO:0007669"/>
    <property type="project" value="TreeGrafter"/>
</dbReference>
<name>A0A140AZ73_9CUCU</name>
<comment type="similarity">
    <text evidence="6">Belongs to the FPP/GGPP synthase family.</text>
</comment>
<dbReference type="InterPro" id="IPR008949">
    <property type="entry name" value="Isoprenoid_synthase_dom_sf"/>
</dbReference>
<evidence type="ECO:0000256" key="4">
    <source>
        <dbReference type="ARBA" id="ARBA00022842"/>
    </source>
</evidence>
<dbReference type="GO" id="GO:0046872">
    <property type="term" value="F:metal ion binding"/>
    <property type="evidence" value="ECO:0007669"/>
    <property type="project" value="UniProtKB-KW"/>
</dbReference>
<organism evidence="7">
    <name type="scientific">Phyllotreta armoraciae</name>
    <dbReference type="NCBI Taxonomy" id="1553667"/>
    <lineage>
        <taxon>Eukaryota</taxon>
        <taxon>Metazoa</taxon>
        <taxon>Ecdysozoa</taxon>
        <taxon>Arthropoda</taxon>
        <taxon>Hexapoda</taxon>
        <taxon>Insecta</taxon>
        <taxon>Pterygota</taxon>
        <taxon>Neoptera</taxon>
        <taxon>Endopterygota</taxon>
        <taxon>Coleoptera</taxon>
        <taxon>Polyphaga</taxon>
        <taxon>Cucujiformia</taxon>
        <taxon>Chrysomeloidea</taxon>
        <taxon>Chrysomelidae</taxon>
        <taxon>Galerucinae</taxon>
        <taxon>Alticini</taxon>
        <taxon>Phyllotreta</taxon>
    </lineage>
</organism>
<dbReference type="AlphaFoldDB" id="A0A140AZ73"/>
<dbReference type="PANTHER" id="PTHR11525:SF0">
    <property type="entry name" value="FARNESYL PYROPHOSPHATE SYNTHASE"/>
    <property type="match status" value="1"/>
</dbReference>
<sequence length="288" mass="33701">MLKVLKNCFLNYRVFPKIPSYYRDLCSLVQKKNIRTSNYLCTRKEGLHKLPFDSNRPFVDLSAEEGLLRSVLPAISEEIIEEYFILKDNSELRDRCVKLIDYNQNIETKFLYAPLIFLHNYKLLEKPSLLSDEKLKQACILAWCHKLIHSSLIIVDDIVDKSEIRYNKTAWYQLTDIGKDAAIVDAAFLLNGAIFLLQNHLRSHPHEYSMHKHFLRAHALLNLCGISEMKKFNINELEKYQTTVDTKFYIFNLLSTAMFLTNVTDGYLHEVGEEICNDISRFLKIQVR</sequence>
<keyword evidence="2 6" id="KW-0808">Transferase</keyword>
<reference evidence="7" key="1">
    <citation type="submission" date="2015-10" db="EMBL/GenBank/DDBJ databases">
        <title>A novel family of terpene synthases evolved from farnesyl diphosphate synthases in a leaf beetle.</title>
        <authorList>
            <person name="Beran F."/>
            <person name="Rahfeld P."/>
            <person name="Nagel R."/>
            <person name="Vogel H."/>
            <person name="Wielsch N."/>
            <person name="Luck K."/>
            <person name="Irmisch S."/>
            <person name="Ramasamy S."/>
            <person name="Gershenzon J."/>
            <person name="Heckel D.G."/>
            <person name="Koellner T.G."/>
        </authorList>
    </citation>
    <scope>NUCLEOTIDE SEQUENCE</scope>
</reference>
<keyword evidence="4" id="KW-0460">Magnesium</keyword>
<accession>A0A140AZ73</accession>
<dbReference type="InterPro" id="IPR039702">
    <property type="entry name" value="FPS1-like"/>
</dbReference>
<evidence type="ECO:0000256" key="1">
    <source>
        <dbReference type="ARBA" id="ARBA00001946"/>
    </source>
</evidence>
<dbReference type="InterPro" id="IPR000092">
    <property type="entry name" value="Polyprenyl_synt"/>
</dbReference>
<evidence type="ECO:0000256" key="3">
    <source>
        <dbReference type="ARBA" id="ARBA00022723"/>
    </source>
</evidence>
<dbReference type="PANTHER" id="PTHR11525">
    <property type="entry name" value="FARNESYL-PYROPHOSPHATE SYNTHETASE"/>
    <property type="match status" value="1"/>
</dbReference>